<proteinExistence type="predicted"/>
<dbReference type="InterPro" id="IPR024060">
    <property type="entry name" value="Ureidoglycolate_lyase_dom_sf"/>
</dbReference>
<comment type="caution">
    <text evidence="5">The sequence shown here is derived from an EMBL/GenBank/DDBJ whole genome shotgun (WGS) entry which is preliminary data.</text>
</comment>
<dbReference type="AlphaFoldDB" id="A0A545TG61"/>
<comment type="subunit">
    <text evidence="1">Homodimer.</text>
</comment>
<evidence type="ECO:0000313" key="6">
    <source>
        <dbReference type="Proteomes" id="UP000315252"/>
    </source>
</evidence>
<dbReference type="GO" id="GO:0006144">
    <property type="term" value="P:purine nucleobase metabolic process"/>
    <property type="evidence" value="ECO:0007669"/>
    <property type="project" value="UniProtKB-KW"/>
</dbReference>
<evidence type="ECO:0000313" key="5">
    <source>
        <dbReference type="EMBL" id="TQV76224.1"/>
    </source>
</evidence>
<gene>
    <name evidence="5" type="ORF">FKG95_21555</name>
</gene>
<dbReference type="Pfam" id="PF04115">
    <property type="entry name" value="Ureidogly_lyase"/>
    <property type="match status" value="1"/>
</dbReference>
<comment type="catalytic activity">
    <reaction evidence="4">
        <text>(S)-ureidoglycolate = urea + glyoxylate</text>
        <dbReference type="Rhea" id="RHEA:11304"/>
        <dbReference type="ChEBI" id="CHEBI:16199"/>
        <dbReference type="ChEBI" id="CHEBI:36655"/>
        <dbReference type="ChEBI" id="CHEBI:57296"/>
        <dbReference type="EC" id="4.3.2.3"/>
    </reaction>
</comment>
<keyword evidence="6" id="KW-1185">Reference proteome</keyword>
<accession>A0A545TG61</accession>
<keyword evidence="3" id="KW-0456">Lyase</keyword>
<keyword evidence="2" id="KW-0659">Purine metabolism</keyword>
<sequence>MMFAWNPIIPSACCHDRDVLTGCNAAVGGDYVLGWSCDPQRASMDEATVERRQVLLWHLNYHPDGGQLFFPLEPNPFVVPLALPGDDLKLEDVVAFWCDGSQGLYIHPGIWHEGIFPVQDRQRFFDKQGKVHARVSADLGVEFGCYLEGSAYKISGFTKGTYRGFPEGFSEEISPPACSFPPNTKRV</sequence>
<evidence type="ECO:0000256" key="3">
    <source>
        <dbReference type="ARBA" id="ARBA00023239"/>
    </source>
</evidence>
<dbReference type="RefSeq" id="WP_142898487.1">
    <property type="nucleotide sequence ID" value="NZ_ML660059.1"/>
</dbReference>
<evidence type="ECO:0000256" key="2">
    <source>
        <dbReference type="ARBA" id="ARBA00022631"/>
    </source>
</evidence>
<evidence type="ECO:0000256" key="1">
    <source>
        <dbReference type="ARBA" id="ARBA00011738"/>
    </source>
</evidence>
<dbReference type="SUPFAM" id="SSF51182">
    <property type="entry name" value="RmlC-like cupins"/>
    <property type="match status" value="1"/>
</dbReference>
<dbReference type="EMBL" id="VHSH01000008">
    <property type="protein sequence ID" value="TQV76224.1"/>
    <property type="molecule type" value="Genomic_DNA"/>
</dbReference>
<organism evidence="5 6">
    <name type="scientific">Denitrobaculum tricleocarpae</name>
    <dbReference type="NCBI Taxonomy" id="2591009"/>
    <lineage>
        <taxon>Bacteria</taxon>
        <taxon>Pseudomonadati</taxon>
        <taxon>Pseudomonadota</taxon>
        <taxon>Alphaproteobacteria</taxon>
        <taxon>Rhodospirillales</taxon>
        <taxon>Rhodospirillaceae</taxon>
        <taxon>Denitrobaculum</taxon>
    </lineage>
</organism>
<dbReference type="GO" id="GO:0004848">
    <property type="term" value="F:ureidoglycolate hydrolase activity"/>
    <property type="evidence" value="ECO:0007669"/>
    <property type="project" value="InterPro"/>
</dbReference>
<dbReference type="GO" id="GO:0000256">
    <property type="term" value="P:allantoin catabolic process"/>
    <property type="evidence" value="ECO:0007669"/>
    <property type="project" value="InterPro"/>
</dbReference>
<dbReference type="Proteomes" id="UP000315252">
    <property type="component" value="Unassembled WGS sequence"/>
</dbReference>
<dbReference type="GO" id="GO:0050385">
    <property type="term" value="F:ureidoglycolate lyase activity"/>
    <property type="evidence" value="ECO:0007669"/>
    <property type="project" value="UniProtKB-EC"/>
</dbReference>
<dbReference type="InterPro" id="IPR047233">
    <property type="entry name" value="UAH_cupin"/>
</dbReference>
<dbReference type="InterPro" id="IPR011051">
    <property type="entry name" value="RmlC_Cupin_sf"/>
</dbReference>
<evidence type="ECO:0008006" key="7">
    <source>
        <dbReference type="Google" id="ProtNLM"/>
    </source>
</evidence>
<evidence type="ECO:0000256" key="4">
    <source>
        <dbReference type="ARBA" id="ARBA00047684"/>
    </source>
</evidence>
<reference evidence="5 6" key="1">
    <citation type="submission" date="2019-06" db="EMBL/GenBank/DDBJ databases">
        <title>Whole genome sequence for Rhodospirillaceae sp. R148.</title>
        <authorList>
            <person name="Wang G."/>
        </authorList>
    </citation>
    <scope>NUCLEOTIDE SEQUENCE [LARGE SCALE GENOMIC DNA]</scope>
    <source>
        <strain evidence="5 6">R148</strain>
    </source>
</reference>
<dbReference type="OrthoDB" id="277389at2"/>
<protein>
    <recommendedName>
        <fullName evidence="7">Ureidoglycolate hydrolase</fullName>
    </recommendedName>
</protein>
<name>A0A545TG61_9PROT</name>
<dbReference type="InterPro" id="IPR007247">
    <property type="entry name" value="Ureidogly_lyase"/>
</dbReference>
<dbReference type="Gene3D" id="2.60.120.480">
    <property type="entry name" value="Ureidoglycolate hydrolase"/>
    <property type="match status" value="1"/>
</dbReference>
<dbReference type="CDD" id="cd20298">
    <property type="entry name" value="cupin_UAH"/>
    <property type="match status" value="1"/>
</dbReference>